<keyword evidence="5" id="KW-0611">Plant defense</keyword>
<evidence type="ECO:0000256" key="5">
    <source>
        <dbReference type="ARBA" id="ARBA00022821"/>
    </source>
</evidence>
<feature type="domain" description="Disease resistance protein winged helix" evidence="9">
    <location>
        <begin position="508"/>
        <end position="576"/>
    </location>
</feature>
<evidence type="ECO:0000256" key="2">
    <source>
        <dbReference type="ARBA" id="ARBA00022614"/>
    </source>
</evidence>
<dbReference type="Gene3D" id="3.40.50.300">
    <property type="entry name" value="P-loop containing nucleotide triphosphate hydrolases"/>
    <property type="match status" value="1"/>
</dbReference>
<dbReference type="InterPro" id="IPR055414">
    <property type="entry name" value="LRR_R13L4/SHOC2-like"/>
</dbReference>
<organism evidence="11 12">
    <name type="scientific">Ilex paraguariensis</name>
    <name type="common">yerba mate</name>
    <dbReference type="NCBI Taxonomy" id="185542"/>
    <lineage>
        <taxon>Eukaryota</taxon>
        <taxon>Viridiplantae</taxon>
        <taxon>Streptophyta</taxon>
        <taxon>Embryophyta</taxon>
        <taxon>Tracheophyta</taxon>
        <taxon>Spermatophyta</taxon>
        <taxon>Magnoliopsida</taxon>
        <taxon>eudicotyledons</taxon>
        <taxon>Gunneridae</taxon>
        <taxon>Pentapetalae</taxon>
        <taxon>asterids</taxon>
        <taxon>campanulids</taxon>
        <taxon>Aquifoliales</taxon>
        <taxon>Aquifoliaceae</taxon>
        <taxon>Ilex</taxon>
    </lineage>
</organism>
<dbReference type="SUPFAM" id="SSF52540">
    <property type="entry name" value="P-loop containing nucleoside triphosphate hydrolases"/>
    <property type="match status" value="1"/>
</dbReference>
<keyword evidence="3" id="KW-0677">Repeat</keyword>
<dbReference type="Pfam" id="PF00931">
    <property type="entry name" value="NB-ARC"/>
    <property type="match status" value="1"/>
</dbReference>
<reference evidence="11 12" key="1">
    <citation type="submission" date="2024-02" db="EMBL/GenBank/DDBJ databases">
        <authorList>
            <person name="Vignale AGUSTIN F."/>
            <person name="Sosa J E."/>
            <person name="Modenutti C."/>
        </authorList>
    </citation>
    <scope>NUCLEOTIDE SEQUENCE [LARGE SCALE GENOMIC DNA]</scope>
</reference>
<proteinExistence type="inferred from homology"/>
<dbReference type="Pfam" id="PF18052">
    <property type="entry name" value="Rx_N"/>
    <property type="match status" value="1"/>
</dbReference>
<dbReference type="InterPro" id="IPR002182">
    <property type="entry name" value="NB-ARC"/>
</dbReference>
<accession>A0ABC8U960</accession>
<gene>
    <name evidence="11" type="ORF">ILEXP_LOCUS48241</name>
</gene>
<dbReference type="Pfam" id="PF23559">
    <property type="entry name" value="WHD_DRP"/>
    <property type="match status" value="1"/>
</dbReference>
<sequence>MAVHAVKSLVIQKLSDMLREGSVTFNIVMADQLKEMEEQLRQTGDYLIGAEEKQETDDDRKDWVKSYLLNLYNVEDAIEIFDLSIARQRKKLGFLMNYALFFKNLNACRKLRKKMKRTRARIKILNSTMSRRVDDISQRSFTTHSSFQSDRSLDNRESSISGGTHIGESSGAQGDQDQEEKEEQKAKKEEQEEKTGTLQLSSKPLLKHSGSAIPQVHTVRLERVNRFRILSKESRKRVHLQQRKLLFTNSYDEEQLGNLGFGEVVDGLVEQLTERDNRIVSIVGKRGSGKTTLARAIYKNRAIEGFFNCRAWISVSKEYSKADLLLSLLKQVSESKDQAAATEEVMQKRLLERLKTKRCLIVLDDVFIRDVWEKLKDAFPYTRKWTQIILTTCDIDVARYADPDGLPHHLNPLDNSASWDLLMKSAGLEETSPSSPDHVQQRILKICNGLPLNIVLLGGLLSTKKSSSYKEWNRVLSSQKNWDTTDILSLSINDLPFLSKLCLLYLALFPKEFDIPVRRLLRLWLAEGFMAQPDKVPEDVVQECFDDLVNRNLVQVSKLRSDGSYRRCRLQGTVHDYLLEKARDISLFYFHGSLDYHEDSAGPFGVRRIIEYVDIKKFSDFPHKLSHQRLRAYLSFNFQKKDTPAKEVGRFLSIIVGSGFGLLRVLDLEGVYRPNLPDKLGNLFHLRYLGLRWTFLDTLPQTVGDLPNLETLDIKHTYINTLPNSIWKLKHLRHLNLNGNHLDMPKQPHGLLKELLTLWGLFVDRKSPVKNGLNKLRDLRELELTFNLSSNEDLIDWIAGLTALQLLRLRSKDDRGRPSKLDWKPLSKLEKLSNLKLLGNFPSCTQENLTICKLPDPREFPPTLKVLTLSISQLNVDPMPTLGTLSELTVLRLLANSYCGTTMVCPRGTFTKLRDLKLWMLKELEEWNVEDEAMGSLKELNIRCCDKLKNIPNRLLQSNTLEELILTTMPKEFTDEVRQKKSNHTYLTVNHWKFSDLPWEEDDTSERNTECNGHSDSAMPTLLEARPVGCSE</sequence>
<dbReference type="GO" id="GO:0006952">
    <property type="term" value="P:defense response"/>
    <property type="evidence" value="ECO:0007669"/>
    <property type="project" value="UniProtKB-KW"/>
</dbReference>
<dbReference type="Gene3D" id="1.10.8.430">
    <property type="entry name" value="Helical domain of apoptotic protease-activating factors"/>
    <property type="match status" value="1"/>
</dbReference>
<dbReference type="InterPro" id="IPR036388">
    <property type="entry name" value="WH-like_DNA-bd_sf"/>
</dbReference>
<evidence type="ECO:0000256" key="1">
    <source>
        <dbReference type="ARBA" id="ARBA00008894"/>
    </source>
</evidence>
<evidence type="ECO:0000256" key="6">
    <source>
        <dbReference type="SAM" id="MobiDB-lite"/>
    </source>
</evidence>
<dbReference type="AlphaFoldDB" id="A0ABC8U960"/>
<protein>
    <submittedName>
        <fullName evidence="11">Uncharacterized protein</fullName>
    </submittedName>
</protein>
<feature type="domain" description="NB-ARC" evidence="7">
    <location>
        <begin position="264"/>
        <end position="427"/>
    </location>
</feature>
<dbReference type="InterPro" id="IPR041118">
    <property type="entry name" value="Rx_N"/>
</dbReference>
<evidence type="ECO:0000259" key="8">
    <source>
        <dbReference type="Pfam" id="PF18052"/>
    </source>
</evidence>
<dbReference type="InterPro" id="IPR044974">
    <property type="entry name" value="Disease_R_plants"/>
</dbReference>
<dbReference type="Gene3D" id="3.80.10.10">
    <property type="entry name" value="Ribonuclease Inhibitor"/>
    <property type="match status" value="1"/>
</dbReference>
<keyword evidence="2" id="KW-0433">Leucine-rich repeat</keyword>
<evidence type="ECO:0000259" key="9">
    <source>
        <dbReference type="Pfam" id="PF23559"/>
    </source>
</evidence>
<dbReference type="PRINTS" id="PR00364">
    <property type="entry name" value="DISEASERSIST"/>
</dbReference>
<dbReference type="Proteomes" id="UP001642360">
    <property type="component" value="Unassembled WGS sequence"/>
</dbReference>
<dbReference type="GO" id="GO:0051707">
    <property type="term" value="P:response to other organism"/>
    <property type="evidence" value="ECO:0007669"/>
    <property type="project" value="UniProtKB-ARBA"/>
</dbReference>
<comment type="similarity">
    <text evidence="1">Belongs to the disease resistance NB-LRR family.</text>
</comment>
<feature type="domain" description="Disease resistance N-terminal" evidence="8">
    <location>
        <begin position="8"/>
        <end position="93"/>
    </location>
</feature>
<dbReference type="GO" id="GO:0000166">
    <property type="term" value="F:nucleotide binding"/>
    <property type="evidence" value="ECO:0007669"/>
    <property type="project" value="UniProtKB-KW"/>
</dbReference>
<feature type="domain" description="Disease resistance R13L4/SHOC-2-like LRR" evidence="10">
    <location>
        <begin position="658"/>
        <end position="944"/>
    </location>
</feature>
<evidence type="ECO:0000256" key="3">
    <source>
        <dbReference type="ARBA" id="ARBA00022737"/>
    </source>
</evidence>
<dbReference type="InterPro" id="IPR032675">
    <property type="entry name" value="LRR_dom_sf"/>
</dbReference>
<dbReference type="InterPro" id="IPR042197">
    <property type="entry name" value="Apaf_helical"/>
</dbReference>
<dbReference type="InterPro" id="IPR027417">
    <property type="entry name" value="P-loop_NTPase"/>
</dbReference>
<feature type="region of interest" description="Disordered" evidence="6">
    <location>
        <begin position="144"/>
        <end position="211"/>
    </location>
</feature>
<dbReference type="Gene3D" id="1.20.5.4130">
    <property type="match status" value="1"/>
</dbReference>
<feature type="compositionally biased region" description="Basic and acidic residues" evidence="6">
    <location>
        <begin position="182"/>
        <end position="195"/>
    </location>
</feature>
<comment type="caution">
    <text evidence="11">The sequence shown here is derived from an EMBL/GenBank/DDBJ whole genome shotgun (WGS) entry which is preliminary data.</text>
</comment>
<evidence type="ECO:0000259" key="10">
    <source>
        <dbReference type="Pfam" id="PF23598"/>
    </source>
</evidence>
<keyword evidence="12" id="KW-1185">Reference proteome</keyword>
<dbReference type="Gene3D" id="1.10.10.10">
    <property type="entry name" value="Winged helix-like DNA-binding domain superfamily/Winged helix DNA-binding domain"/>
    <property type="match status" value="1"/>
</dbReference>
<dbReference type="Pfam" id="PF23598">
    <property type="entry name" value="LRR_14"/>
    <property type="match status" value="1"/>
</dbReference>
<keyword evidence="4" id="KW-0547">Nucleotide-binding</keyword>
<evidence type="ECO:0000313" key="11">
    <source>
        <dbReference type="EMBL" id="CAK9178309.1"/>
    </source>
</evidence>
<evidence type="ECO:0000259" key="7">
    <source>
        <dbReference type="Pfam" id="PF00931"/>
    </source>
</evidence>
<name>A0ABC8U960_9AQUA</name>
<evidence type="ECO:0000256" key="4">
    <source>
        <dbReference type="ARBA" id="ARBA00022741"/>
    </source>
</evidence>
<dbReference type="PANTHER" id="PTHR23155:SF955">
    <property type="entry name" value="AAA+ ATPASE DOMAIN-CONTAINING PROTEIN"/>
    <property type="match status" value="1"/>
</dbReference>
<dbReference type="PANTHER" id="PTHR23155">
    <property type="entry name" value="DISEASE RESISTANCE PROTEIN RP"/>
    <property type="match status" value="1"/>
</dbReference>
<dbReference type="SUPFAM" id="SSF52058">
    <property type="entry name" value="L domain-like"/>
    <property type="match status" value="1"/>
</dbReference>
<dbReference type="InterPro" id="IPR058922">
    <property type="entry name" value="WHD_DRP"/>
</dbReference>
<evidence type="ECO:0000313" key="12">
    <source>
        <dbReference type="Proteomes" id="UP001642360"/>
    </source>
</evidence>
<dbReference type="EMBL" id="CAUOFW020007279">
    <property type="protein sequence ID" value="CAK9178309.1"/>
    <property type="molecule type" value="Genomic_DNA"/>
</dbReference>